<dbReference type="InterPro" id="IPR036322">
    <property type="entry name" value="WD40_repeat_dom_sf"/>
</dbReference>
<evidence type="ECO:0000256" key="1">
    <source>
        <dbReference type="ARBA" id="ARBA00004496"/>
    </source>
</evidence>
<evidence type="ECO:0000256" key="4">
    <source>
        <dbReference type="ARBA" id="ARBA00022737"/>
    </source>
</evidence>
<dbReference type="PANTHER" id="PTHR12442:SF5">
    <property type="entry name" value="DYNEIN AXONEMAL INTERMEDIATE CHAIN 3"/>
    <property type="match status" value="1"/>
</dbReference>
<proteinExistence type="predicted"/>
<protein>
    <recommendedName>
        <fullName evidence="8">Dynein axonemal intermediate chain 3</fullName>
    </recommendedName>
    <alternativeName>
        <fullName evidence="9">WD repeat-containing protein 63</fullName>
    </alternativeName>
</protein>
<evidence type="ECO:0000256" key="3">
    <source>
        <dbReference type="ARBA" id="ARBA00022574"/>
    </source>
</evidence>
<dbReference type="PANTHER" id="PTHR12442">
    <property type="entry name" value="DYNEIN INTERMEDIATE CHAIN"/>
    <property type="match status" value="1"/>
</dbReference>
<evidence type="ECO:0000256" key="8">
    <source>
        <dbReference type="ARBA" id="ARBA00072658"/>
    </source>
</evidence>
<dbReference type="GO" id="GO:0045503">
    <property type="term" value="F:dynein light chain binding"/>
    <property type="evidence" value="ECO:0007669"/>
    <property type="project" value="TreeGrafter"/>
</dbReference>
<dbReference type="GO" id="GO:0036156">
    <property type="term" value="C:inner dynein arm"/>
    <property type="evidence" value="ECO:0007669"/>
    <property type="project" value="TreeGrafter"/>
</dbReference>
<comment type="function">
    <text evidence="6">Acts as a negative regulator of cell migration, invasion, and metastasis downstream of p53/TP53, through inhibition of Arp2/3 complex-mediated actin polymerization. Via its association with the multisubunit axonemal dynein complex, is potentially involved in the regulation of cilia function. May play a role in osteogenesis of dental tissue-derived mesenchymal stem cells.</text>
</comment>
<dbReference type="InterPro" id="IPR050687">
    <property type="entry name" value="Dynein_IC"/>
</dbReference>
<evidence type="ECO:0000256" key="2">
    <source>
        <dbReference type="ARBA" id="ARBA00022490"/>
    </source>
</evidence>
<keyword evidence="2" id="KW-0963">Cytoplasm</keyword>
<evidence type="ECO:0000256" key="5">
    <source>
        <dbReference type="ARBA" id="ARBA00023054"/>
    </source>
</evidence>
<evidence type="ECO:0000313" key="11">
    <source>
        <dbReference type="Ensembl" id="ENSPTIP00000018012.1"/>
    </source>
</evidence>
<dbReference type="GO" id="GO:0045504">
    <property type="term" value="F:dynein heavy chain binding"/>
    <property type="evidence" value="ECO:0007669"/>
    <property type="project" value="TreeGrafter"/>
</dbReference>
<keyword evidence="5 10" id="KW-0175">Coiled coil</keyword>
<feature type="coiled-coil region" evidence="10">
    <location>
        <begin position="766"/>
        <end position="819"/>
    </location>
</feature>
<comment type="subunit">
    <text evidence="7">Interacts with ACTR2; this interaction reduces binding of the Arp2/3 complex to the VCA domain of nucleation promoting factors. Part of the multisubunit axonemal dynein complex formed at least of two heavy chains and a number of intermediate and light chains. Found in a associated with the catalytic heavy chain DNAH2, the intermediate chain DNAI4, and the light chain DYNLT1.</text>
</comment>
<keyword evidence="3" id="KW-0853">WD repeat</keyword>
<reference evidence="11" key="2">
    <citation type="submission" date="2025-09" db="UniProtKB">
        <authorList>
            <consortium name="Ensembl"/>
        </authorList>
    </citation>
    <scope>IDENTIFICATION</scope>
</reference>
<dbReference type="SMART" id="SM00320">
    <property type="entry name" value="WD40"/>
    <property type="match status" value="3"/>
</dbReference>
<evidence type="ECO:0000256" key="7">
    <source>
        <dbReference type="ARBA" id="ARBA00065518"/>
    </source>
</evidence>
<dbReference type="GeneTree" id="ENSGT00940000156924"/>
<keyword evidence="4" id="KW-0677">Repeat</keyword>
<dbReference type="Proteomes" id="UP000675900">
    <property type="component" value="Unassembled WGS sequence"/>
</dbReference>
<gene>
    <name evidence="11" type="primary">DNAI3</name>
</gene>
<evidence type="ECO:0000256" key="10">
    <source>
        <dbReference type="SAM" id="Coils"/>
    </source>
</evidence>
<dbReference type="Ensembl" id="ENSPTIT00000022258.1">
    <property type="protein sequence ID" value="ENSPTIP00000018012.1"/>
    <property type="gene ID" value="ENSPTIG00000016214.1"/>
</dbReference>
<comment type="subcellular location">
    <subcellularLocation>
        <location evidence="1">Cytoplasm</location>
    </subcellularLocation>
</comment>
<organism evidence="11 12">
    <name type="scientific">Panthera tigris altaica</name>
    <name type="common">Siberian tiger</name>
    <dbReference type="NCBI Taxonomy" id="74533"/>
    <lineage>
        <taxon>Eukaryota</taxon>
        <taxon>Metazoa</taxon>
        <taxon>Chordata</taxon>
        <taxon>Craniata</taxon>
        <taxon>Vertebrata</taxon>
        <taxon>Euteleostomi</taxon>
        <taxon>Mammalia</taxon>
        <taxon>Eutheria</taxon>
        <taxon>Laurasiatheria</taxon>
        <taxon>Carnivora</taxon>
        <taxon>Feliformia</taxon>
        <taxon>Felidae</taxon>
        <taxon>Pantherinae</taxon>
        <taxon>Panthera</taxon>
    </lineage>
</organism>
<evidence type="ECO:0000256" key="9">
    <source>
        <dbReference type="ARBA" id="ARBA00075733"/>
    </source>
</evidence>
<dbReference type="FunFam" id="2.130.10.10:FF:000415">
    <property type="entry name" value="WD repeat domain 63"/>
    <property type="match status" value="1"/>
</dbReference>
<dbReference type="GO" id="GO:0036159">
    <property type="term" value="P:inner dynein arm assembly"/>
    <property type="evidence" value="ECO:0007669"/>
    <property type="project" value="TreeGrafter"/>
</dbReference>
<dbReference type="SUPFAM" id="SSF50978">
    <property type="entry name" value="WD40 repeat-like"/>
    <property type="match status" value="1"/>
</dbReference>
<evidence type="ECO:0000313" key="12">
    <source>
        <dbReference type="Proteomes" id="UP000675900"/>
    </source>
</evidence>
<dbReference type="InterPro" id="IPR015943">
    <property type="entry name" value="WD40/YVTN_repeat-like_dom_sf"/>
</dbReference>
<dbReference type="GO" id="GO:0060294">
    <property type="term" value="P:cilium movement involved in cell motility"/>
    <property type="evidence" value="ECO:0007669"/>
    <property type="project" value="TreeGrafter"/>
</dbReference>
<name>A0A8C9M9C4_PANTA</name>
<sequence length="839" mass="96499">KKKKRTMRGTWVAQSSTFPSPGHPEIYPLVLTTQTQEIFNCRIDEDVTDEKPYKLIKKEDILADFKNRAAVSDFYPVKKVIQEYPGDDLLVVYDKDFRYGLNFYLIGTEEGKENYLNRPEVPEEQEEYKEHTSEDLYINKPPISKPWVSLGSEKEIDEESVKESAKQITYMISRKRSEFGAPVKFRDQNASSVKDAYIECTAYPDKNFIVKQLEKDVGMQVVPKVKDTSTQTRCVEIALQQNEIMNTFIDDWKCLAEEEGTFGDKTDTHLKEYQSFTDLHNLTENMVTSVSWHPTIYGLIAVSVAVRLSLEDRVHFSGKLLLQPSLILFWSFSDPIHPQLMLESPDDIFCFKFCPSDPNIIAGGCINGQIVLWDITAHADRIENIKTGGSRSKKATLKPMFLLEPDSNKEAMYIRHCAVSSIENGHKKVITDIHWLSDTFEINRMGSVFENRNGICCQLVTCSADCTICFWDIRSQKALTPPPIEKKKEESIEIPFDVPSTFLHLDLSWKPLIKIRLSKGETSLDHCPTKISLSEDHLLYKAQDKILAQSKVVKAGEMNPYHNLEGALANNLKPIEDFCTKFFVGTEEGGVIYTDWKMERDPETGRLMAKKPVSLYAVHDGAVHTVQRSPFYKDIILTIGGWNLAIWKEGITTGPLLQSCCAPKRYTAGHWSLTRPGVFYIGREDGYIDIWDLLEKTHEPAQSQNICITMITYIKPWTFTAKQQFIAIADYYGTLHILEIPWTLSHPSTNEASSMSYYFEREVKHLEYVERRKKIREQEKKEMELELEKKKTKTYQKSKEQMEAELKADYDNYLELEKNTLINLGLIKVPETMSFMELM</sequence>
<accession>A0A8C9M9C4</accession>
<keyword evidence="12" id="KW-1185">Reference proteome</keyword>
<dbReference type="InterPro" id="IPR001680">
    <property type="entry name" value="WD40_rpt"/>
</dbReference>
<dbReference type="Gene3D" id="2.130.10.10">
    <property type="entry name" value="YVTN repeat-like/Quinoprotein amine dehydrogenase"/>
    <property type="match status" value="2"/>
</dbReference>
<evidence type="ECO:0000256" key="6">
    <source>
        <dbReference type="ARBA" id="ARBA00056346"/>
    </source>
</evidence>
<dbReference type="AlphaFoldDB" id="A0A8C9M9C4"/>
<reference evidence="11" key="1">
    <citation type="submission" date="2025-08" db="UniProtKB">
        <authorList>
            <consortium name="Ensembl"/>
        </authorList>
    </citation>
    <scope>IDENTIFICATION</scope>
</reference>